<evidence type="ECO:0000256" key="3">
    <source>
        <dbReference type="ARBA" id="ARBA00022729"/>
    </source>
</evidence>
<evidence type="ECO:0000256" key="2">
    <source>
        <dbReference type="ARBA" id="ARBA00006671"/>
    </source>
</evidence>
<dbReference type="EMBL" id="PIDS01000788">
    <property type="protein sequence ID" value="PLL33066.1"/>
    <property type="molecule type" value="Genomic_DNA"/>
</dbReference>
<dbReference type="Proteomes" id="UP000234505">
    <property type="component" value="Unassembled WGS sequence"/>
</dbReference>
<evidence type="ECO:0000313" key="8">
    <source>
        <dbReference type="EMBL" id="PLL33066.1"/>
    </source>
</evidence>
<dbReference type="GO" id="GO:0043709">
    <property type="term" value="P:cell adhesion involved in single-species biofilm formation"/>
    <property type="evidence" value="ECO:0007669"/>
    <property type="project" value="TreeGrafter"/>
</dbReference>
<comment type="caution">
    <text evidence="8">The sequence shown here is derived from an EMBL/GenBank/DDBJ whole genome shotgun (WGS) entry which is preliminary data.</text>
</comment>
<dbReference type="InterPro" id="IPR000259">
    <property type="entry name" value="Adhesion_dom_fimbrial"/>
</dbReference>
<reference evidence="8 9" key="1">
    <citation type="submission" date="2017-11" db="EMBL/GenBank/DDBJ databases">
        <authorList>
            <person name="Han C.G."/>
        </authorList>
    </citation>
    <scope>NUCLEOTIDE SEQUENCE [LARGE SCALE GENOMIC DNA]</scope>
    <source>
        <strain evidence="8 9">A11</strain>
    </source>
</reference>
<dbReference type="PANTHER" id="PTHR33420">
    <property type="entry name" value="FIMBRIAL SUBUNIT ELFA-RELATED"/>
    <property type="match status" value="1"/>
</dbReference>
<comment type="similarity">
    <text evidence="2">Belongs to the fimbrial protein family.</text>
</comment>
<sequence length="319" mass="33537">MRKVICFMLLMPVVSPIARASCSFYTGVSAEVPGYLNFGNVVVQRDAPIGSVLATAVTGAYNSGNPIAGCTREAWTARWELTQWGTLSGYGDGVYNTNLVGVGLRLTTAQSGKVLPYEASYPYNAGGSWASISGDGIKGELIKTGDITSGTLTDGTLARASVVNQFYFANVTLNGTNTVTAAACSVTSVDEPVQLGDHNKQEFSGVGYTTEWKAFNIVLDCNKSAHIYVQIDATRDASNAPGVMAIDSESGSTAATGVGVQLYFVPDNSAAQFGQVKDYYTSPNGGMETVQLKARYYQTASAVTAGPANATATFTLTYK</sequence>
<dbReference type="Pfam" id="PF00419">
    <property type="entry name" value="Fimbrial"/>
    <property type="match status" value="1"/>
</dbReference>
<dbReference type="InterPro" id="IPR036937">
    <property type="entry name" value="Adhesion_dom_fimbrial_sf"/>
</dbReference>
<evidence type="ECO:0000256" key="1">
    <source>
        <dbReference type="ARBA" id="ARBA00004561"/>
    </source>
</evidence>
<dbReference type="Pfam" id="PF22003">
    <property type="entry name" value="MrkDrd"/>
    <property type="match status" value="1"/>
</dbReference>
<dbReference type="GO" id="GO:0009289">
    <property type="term" value="C:pilus"/>
    <property type="evidence" value="ECO:0007669"/>
    <property type="project" value="UniProtKB-SubCell"/>
</dbReference>
<dbReference type="RefSeq" id="WP_128349385.1">
    <property type="nucleotide sequence ID" value="NZ_CBCYNB010000024.1"/>
</dbReference>
<dbReference type="InterPro" id="IPR050263">
    <property type="entry name" value="Bact_Fimbrial_Adh_Pro"/>
</dbReference>
<dbReference type="InterPro" id="IPR008966">
    <property type="entry name" value="Adhesion_dom_sf"/>
</dbReference>
<reference evidence="8 9" key="2">
    <citation type="submission" date="2018-01" db="EMBL/GenBank/DDBJ databases">
        <title>Genomic study of Klebsiella pneumoniae.</title>
        <authorList>
            <person name="Yang Y."/>
            <person name="Bicalho R."/>
        </authorList>
    </citation>
    <scope>NUCLEOTIDE SEQUENCE [LARGE SCALE GENOMIC DNA]</scope>
    <source>
        <strain evidence="8 9">A11</strain>
    </source>
</reference>
<evidence type="ECO:0000259" key="6">
    <source>
        <dbReference type="Pfam" id="PF00419"/>
    </source>
</evidence>
<feature type="domain" description="MrkD-like receptor binding" evidence="7">
    <location>
        <begin position="36"/>
        <end position="158"/>
    </location>
</feature>
<dbReference type="PANTHER" id="PTHR33420:SF12">
    <property type="entry name" value="FIMBRIN-LIKE PROTEIN FIMI-RELATED"/>
    <property type="match status" value="1"/>
</dbReference>
<dbReference type="SUPFAM" id="SSF49401">
    <property type="entry name" value="Bacterial adhesins"/>
    <property type="match status" value="1"/>
</dbReference>
<organism evidence="8 9">
    <name type="scientific">Klebsiella michiganensis</name>
    <dbReference type="NCBI Taxonomy" id="1134687"/>
    <lineage>
        <taxon>Bacteria</taxon>
        <taxon>Pseudomonadati</taxon>
        <taxon>Pseudomonadota</taxon>
        <taxon>Gammaproteobacteria</taxon>
        <taxon>Enterobacterales</taxon>
        <taxon>Enterobacteriaceae</taxon>
        <taxon>Klebsiella/Raoultella group</taxon>
        <taxon>Klebsiella</taxon>
    </lineage>
</organism>
<feature type="chain" id="PRO_5030049176" evidence="5">
    <location>
        <begin position="21"/>
        <end position="319"/>
    </location>
</feature>
<evidence type="ECO:0000256" key="4">
    <source>
        <dbReference type="ARBA" id="ARBA00023263"/>
    </source>
</evidence>
<protein>
    <submittedName>
        <fullName evidence="8">Adhesin</fullName>
    </submittedName>
</protein>
<gene>
    <name evidence="8" type="ORF">CWN50_20595</name>
</gene>
<comment type="subcellular location">
    <subcellularLocation>
        <location evidence="1">Fimbrium</location>
    </subcellularLocation>
</comment>
<dbReference type="AlphaFoldDB" id="A0A2J4QPV3"/>
<dbReference type="Gene3D" id="2.60.40.1090">
    <property type="entry name" value="Fimbrial-type adhesion domain"/>
    <property type="match status" value="1"/>
</dbReference>
<dbReference type="Gene3D" id="2.60.40.3310">
    <property type="match status" value="1"/>
</dbReference>
<keyword evidence="3 5" id="KW-0732">Signal</keyword>
<accession>A0A2J4QPV3</accession>
<evidence type="ECO:0000313" key="9">
    <source>
        <dbReference type="Proteomes" id="UP000234505"/>
    </source>
</evidence>
<name>A0A2J4QPV3_9ENTR</name>
<feature type="domain" description="Fimbrial-type adhesion" evidence="6">
    <location>
        <begin position="177"/>
        <end position="319"/>
    </location>
</feature>
<feature type="signal peptide" evidence="5">
    <location>
        <begin position="1"/>
        <end position="20"/>
    </location>
</feature>
<evidence type="ECO:0000256" key="5">
    <source>
        <dbReference type="SAM" id="SignalP"/>
    </source>
</evidence>
<keyword evidence="4" id="KW-0281">Fimbrium</keyword>
<dbReference type="InterPro" id="IPR054160">
    <property type="entry name" value="MrkD_recept-bd"/>
</dbReference>
<proteinExistence type="inferred from homology"/>
<evidence type="ECO:0000259" key="7">
    <source>
        <dbReference type="Pfam" id="PF22003"/>
    </source>
</evidence>